<gene>
    <name evidence="2" type="ORF">DSCA_34650</name>
</gene>
<dbReference type="InterPro" id="IPR019201">
    <property type="entry name" value="DUF2065"/>
</dbReference>
<dbReference type="RefSeq" id="WP_155317564.1">
    <property type="nucleotide sequence ID" value="NZ_AP021874.1"/>
</dbReference>
<dbReference type="KEGG" id="dalk:DSCA_34650"/>
<keyword evidence="1" id="KW-0812">Transmembrane</keyword>
<dbReference type="AlphaFoldDB" id="A0A5K7YMC2"/>
<dbReference type="Pfam" id="PF09838">
    <property type="entry name" value="DUF2065"/>
    <property type="match status" value="1"/>
</dbReference>
<accession>A0A5K7YMC2</accession>
<protein>
    <recommendedName>
        <fullName evidence="4">DUF2065 domain-containing protein</fullName>
    </recommendedName>
</protein>
<evidence type="ECO:0000313" key="2">
    <source>
        <dbReference type="EMBL" id="BBO69535.1"/>
    </source>
</evidence>
<name>A0A5K7YMC2_9BACT</name>
<proteinExistence type="predicted"/>
<evidence type="ECO:0000256" key="1">
    <source>
        <dbReference type="SAM" id="Phobius"/>
    </source>
</evidence>
<evidence type="ECO:0000313" key="3">
    <source>
        <dbReference type="Proteomes" id="UP000427906"/>
    </source>
</evidence>
<dbReference type="OrthoDB" id="9815199at2"/>
<organism evidence="2 3">
    <name type="scientific">Desulfosarcina alkanivorans</name>
    <dbReference type="NCBI Taxonomy" id="571177"/>
    <lineage>
        <taxon>Bacteria</taxon>
        <taxon>Pseudomonadati</taxon>
        <taxon>Thermodesulfobacteriota</taxon>
        <taxon>Desulfobacteria</taxon>
        <taxon>Desulfobacterales</taxon>
        <taxon>Desulfosarcinaceae</taxon>
        <taxon>Desulfosarcina</taxon>
    </lineage>
</organism>
<keyword evidence="3" id="KW-1185">Reference proteome</keyword>
<reference evidence="2 3" key="1">
    <citation type="submission" date="2019-11" db="EMBL/GenBank/DDBJ databases">
        <title>Comparative genomics of hydrocarbon-degrading Desulfosarcina strains.</title>
        <authorList>
            <person name="Watanabe M."/>
            <person name="Kojima H."/>
            <person name="Fukui M."/>
        </authorList>
    </citation>
    <scope>NUCLEOTIDE SEQUENCE [LARGE SCALE GENOMIC DNA]</scope>
    <source>
        <strain evidence="2 3">PL12</strain>
    </source>
</reference>
<keyword evidence="1" id="KW-0472">Membrane</keyword>
<sequence length="61" mass="6868">MDYFLCVIGMVMIIEGVPYFAAPDRMKGWMAKIMEMAPASLRRFGLVMMAAGLFLVYLGRS</sequence>
<dbReference type="EMBL" id="AP021874">
    <property type="protein sequence ID" value="BBO69535.1"/>
    <property type="molecule type" value="Genomic_DNA"/>
</dbReference>
<feature type="transmembrane region" description="Helical" evidence="1">
    <location>
        <begin position="43"/>
        <end position="59"/>
    </location>
</feature>
<keyword evidence="1" id="KW-1133">Transmembrane helix</keyword>
<dbReference type="Proteomes" id="UP000427906">
    <property type="component" value="Chromosome"/>
</dbReference>
<evidence type="ECO:0008006" key="4">
    <source>
        <dbReference type="Google" id="ProtNLM"/>
    </source>
</evidence>
<feature type="transmembrane region" description="Helical" evidence="1">
    <location>
        <begin position="6"/>
        <end position="22"/>
    </location>
</feature>